<dbReference type="EMBL" id="UOFI01000088">
    <property type="protein sequence ID" value="VAW66932.1"/>
    <property type="molecule type" value="Genomic_DNA"/>
</dbReference>
<reference evidence="4" key="1">
    <citation type="submission" date="2018-06" db="EMBL/GenBank/DDBJ databases">
        <authorList>
            <person name="Zhirakovskaya E."/>
        </authorList>
    </citation>
    <scope>NUCLEOTIDE SEQUENCE</scope>
</reference>
<dbReference type="Pfam" id="PF00563">
    <property type="entry name" value="EAL"/>
    <property type="match status" value="1"/>
</dbReference>
<dbReference type="NCBIfam" id="TIGR00254">
    <property type="entry name" value="GGDEF"/>
    <property type="match status" value="1"/>
</dbReference>
<feature type="transmembrane region" description="Helical" evidence="1">
    <location>
        <begin position="49"/>
        <end position="66"/>
    </location>
</feature>
<dbReference type="SMART" id="SM00052">
    <property type="entry name" value="EAL"/>
    <property type="match status" value="1"/>
</dbReference>
<dbReference type="AlphaFoldDB" id="A0A3B0XUT9"/>
<dbReference type="SMART" id="SM00065">
    <property type="entry name" value="GAF"/>
    <property type="match status" value="2"/>
</dbReference>
<dbReference type="InterPro" id="IPR029787">
    <property type="entry name" value="Nucleotide_cyclase"/>
</dbReference>
<feature type="domain" description="GGDEF" evidence="3">
    <location>
        <begin position="639"/>
        <end position="776"/>
    </location>
</feature>
<keyword evidence="1" id="KW-1133">Transmembrane helix</keyword>
<dbReference type="InterPro" id="IPR029016">
    <property type="entry name" value="GAF-like_dom_sf"/>
</dbReference>
<feature type="transmembrane region" description="Helical" evidence="1">
    <location>
        <begin position="12"/>
        <end position="34"/>
    </location>
</feature>
<dbReference type="Pfam" id="PF00990">
    <property type="entry name" value="GGDEF"/>
    <property type="match status" value="1"/>
</dbReference>
<feature type="transmembrane region" description="Helical" evidence="1">
    <location>
        <begin position="99"/>
        <end position="116"/>
    </location>
</feature>
<evidence type="ECO:0000256" key="1">
    <source>
        <dbReference type="SAM" id="Phobius"/>
    </source>
</evidence>
<evidence type="ECO:0000313" key="4">
    <source>
        <dbReference type="EMBL" id="VAW66932.1"/>
    </source>
</evidence>
<dbReference type="SUPFAM" id="SSF55781">
    <property type="entry name" value="GAF domain-like"/>
    <property type="match status" value="2"/>
</dbReference>
<dbReference type="SUPFAM" id="SSF141868">
    <property type="entry name" value="EAL domain-like"/>
    <property type="match status" value="1"/>
</dbReference>
<dbReference type="InterPro" id="IPR052155">
    <property type="entry name" value="Biofilm_reg_signaling"/>
</dbReference>
<dbReference type="InterPro" id="IPR003018">
    <property type="entry name" value="GAF"/>
</dbReference>
<dbReference type="CDD" id="cd01948">
    <property type="entry name" value="EAL"/>
    <property type="match status" value="1"/>
</dbReference>
<dbReference type="FunFam" id="3.20.20.450:FF:000001">
    <property type="entry name" value="Cyclic di-GMP phosphodiesterase yahA"/>
    <property type="match status" value="1"/>
</dbReference>
<dbReference type="Gene3D" id="3.30.450.40">
    <property type="match status" value="2"/>
</dbReference>
<dbReference type="InterPro" id="IPR043128">
    <property type="entry name" value="Rev_trsase/Diguanyl_cyclase"/>
</dbReference>
<dbReference type="InterPro" id="IPR000160">
    <property type="entry name" value="GGDEF_dom"/>
</dbReference>
<dbReference type="CDD" id="cd01949">
    <property type="entry name" value="GGDEF"/>
    <property type="match status" value="1"/>
</dbReference>
<protein>
    <submittedName>
        <fullName evidence="4">Diguanylate cyclase/phosphodiesterase (GGDEF &amp; EAL domains) with PAS/PAC sensor(S)</fullName>
    </submittedName>
</protein>
<organism evidence="4">
    <name type="scientific">hydrothermal vent metagenome</name>
    <dbReference type="NCBI Taxonomy" id="652676"/>
    <lineage>
        <taxon>unclassified sequences</taxon>
        <taxon>metagenomes</taxon>
        <taxon>ecological metagenomes</taxon>
    </lineage>
</organism>
<dbReference type="SMART" id="SM00267">
    <property type="entry name" value="GGDEF"/>
    <property type="match status" value="1"/>
</dbReference>
<dbReference type="PROSITE" id="PS50887">
    <property type="entry name" value="GGDEF"/>
    <property type="match status" value="1"/>
</dbReference>
<proteinExistence type="predicted"/>
<name>A0A3B0XUT9_9ZZZZ</name>
<keyword evidence="1" id="KW-0472">Membrane</keyword>
<dbReference type="Pfam" id="PF13185">
    <property type="entry name" value="GAF_2"/>
    <property type="match status" value="1"/>
</dbReference>
<feature type="transmembrane region" description="Helical" evidence="1">
    <location>
        <begin position="177"/>
        <end position="196"/>
    </location>
</feature>
<dbReference type="Gene3D" id="3.20.20.450">
    <property type="entry name" value="EAL domain"/>
    <property type="match status" value="1"/>
</dbReference>
<dbReference type="InterPro" id="IPR001633">
    <property type="entry name" value="EAL_dom"/>
</dbReference>
<accession>A0A3B0XUT9</accession>
<dbReference type="SUPFAM" id="SSF55073">
    <property type="entry name" value="Nucleotide cyclase"/>
    <property type="match status" value="1"/>
</dbReference>
<sequence length="1046" mass="118452">MSLSAPEFQTRFLRLIALTWLLPPMVGFSFLLYIEVFTLDQLILMMGNPMKPAFLLGGFLFALFYFRHFTRPLKAYLVTPDASHQPAAVKVLQQFPSHFWLVFIIYITLAPAAAIISLETASDYLAQPVDWFRIHLVALIVSIIVGLPIFVSIYDLFGRAFGEIQLQRPIITIKTKVFLIGALIPLLIDTMLVQYYWTRTGFFNAETFIIWFLLECLAIAGSLLFVRSFNQSLAPLDSLIDSPLNALSNKIKPASLDELGIFATQLSQLLDKQQLHHERLRFSNELLRASHSHESLAKLLQTIVDRTCQTLQSKLCFLSLYDSHKNKLVCVARSNANYNAEGHFQISLDKTSLTSEAYYSSKTQLVENTPNDPRIHSKLREQYNIQSSAAVPLIINKQTIGVLQIANSEPFHHYNEHEIQLLQAFAQEAAVIQSFFEDLKHRRKAETAITQIMQGVSAATGADFFNAMTLNMAEILQADSCGIVITLPESAGSVETLAYFHDGEILPNMQYSISGTPCETIIGKQPQTYSNNIQSTFPDDAHLCEQGIESYVGIPLFDSHDKPQGLLFAMFKTAIENIEFNESVMRIFAARTSAEIERTQTEKHIKHLAYYDGLTKLPNRVYLQDRLQQAIAHARRNKTRLAVMMLDLDHFKKINDSLGHPIGDSLLIEVAHRLKQCVRKEDTVARLGGDEFIILQADFESRESAINHISHIAKQLHESLKEHYSISGHTLMISTSCGIAIYPDDGETSDQLIKHSDTALYKAKANGRDSYQFFSSEMNAAAVERLEMESAIHRAIINKEFEVVYQPKVSITDNRIIGAEALLRWYNPERGYISPDSFIPIADETGQIIQLGEFVLQQACKQTSRFWCSSNCCDELNRLSINVSPRQFKQDDFIEKLQKTLEHYKTRASCIELEVTENILIEDTLEVSKKLLALKDLGIKISIDDFGTGYASLRYLQQLPIDMIKIDRSFITHINDNMGDLAIVKTIITMAQNLNIEVIAEGVETAEQLQQLKQLGCPFYQGYYFSKPLTKDDFFEILQQQRKGVS</sequence>
<evidence type="ECO:0000259" key="2">
    <source>
        <dbReference type="PROSITE" id="PS50883"/>
    </source>
</evidence>
<dbReference type="PANTHER" id="PTHR44757:SF2">
    <property type="entry name" value="BIOFILM ARCHITECTURE MAINTENANCE PROTEIN MBAA"/>
    <property type="match status" value="1"/>
</dbReference>
<evidence type="ECO:0000259" key="3">
    <source>
        <dbReference type="PROSITE" id="PS50887"/>
    </source>
</evidence>
<dbReference type="PROSITE" id="PS50883">
    <property type="entry name" value="EAL"/>
    <property type="match status" value="1"/>
</dbReference>
<feature type="transmembrane region" description="Helical" evidence="1">
    <location>
        <begin position="136"/>
        <end position="157"/>
    </location>
</feature>
<gene>
    <name evidence="4" type="ORF">MNBD_GAMMA09-3425</name>
</gene>
<feature type="domain" description="EAL" evidence="2">
    <location>
        <begin position="785"/>
        <end position="1042"/>
    </location>
</feature>
<dbReference type="PANTHER" id="PTHR44757">
    <property type="entry name" value="DIGUANYLATE CYCLASE DGCP"/>
    <property type="match status" value="1"/>
</dbReference>
<dbReference type="FunFam" id="3.30.70.270:FF:000001">
    <property type="entry name" value="Diguanylate cyclase domain protein"/>
    <property type="match status" value="1"/>
</dbReference>
<dbReference type="InterPro" id="IPR035919">
    <property type="entry name" value="EAL_sf"/>
</dbReference>
<keyword evidence="1" id="KW-0812">Transmembrane</keyword>
<dbReference type="Gene3D" id="3.30.70.270">
    <property type="match status" value="1"/>
</dbReference>